<evidence type="ECO:0000256" key="1">
    <source>
        <dbReference type="SAM" id="Coils"/>
    </source>
</evidence>
<keyword evidence="3" id="KW-0413">Isomerase</keyword>
<dbReference type="CDD" id="cd02869">
    <property type="entry name" value="PseudoU_synth_RluA_like"/>
    <property type="match status" value="1"/>
</dbReference>
<accession>A0A7X0NJF2</accession>
<dbReference type="Proteomes" id="UP000537141">
    <property type="component" value="Unassembled WGS sequence"/>
</dbReference>
<dbReference type="PANTHER" id="PTHR21600">
    <property type="entry name" value="MITOCHONDRIAL RNA PSEUDOURIDINE SYNTHASE"/>
    <property type="match status" value="1"/>
</dbReference>
<evidence type="ECO:0000313" key="3">
    <source>
        <dbReference type="EMBL" id="MBB6544525.1"/>
    </source>
</evidence>
<dbReference type="PANTHER" id="PTHR21600:SF89">
    <property type="entry name" value="RIBOSOMAL LARGE SUBUNIT PSEUDOURIDINE SYNTHASE A"/>
    <property type="match status" value="1"/>
</dbReference>
<dbReference type="SUPFAM" id="SSF55120">
    <property type="entry name" value="Pseudouridine synthase"/>
    <property type="match status" value="1"/>
</dbReference>
<sequence length="561" mass="63462">MTLFNDAPCFTEFKHAIEGFALPKRFTFPFYYQPHPLCQLAAKELQRYLDEQTQWQHNFGLTGNTEDATGKMFGVLIVKKSDNTIGYLSAFSGKLADKNVHQHFVPPVFDMLIKEDFFLTEQQAINKINDDLDSRLRNEAYTETKQLLSRYLTESVNEITQLQHSNAEQKKQRKAKRTSAKVTLSEHNFNALNEQLNKESVANKNSLNALKAQWKSQIEQLEQALLVHNNAIDKLKLTRKKRSNALQKKLFEHYQFLNIKGAKKDLNTIFKDSVHPPPAGAGECAAPKLLHYAFANNLTPLAMAEFWWGVSPKSEIRQHGNFYPACIGKCQPILTHMLEGMAIDNNPLLENPAAGKTLAIIYQDTHIVVVNKPAEFLSVPGKHINDSVLTRIEQLFPQATGGIIVHRLDMSTSGLMVLALNPRAHKGLQKQFIKREVSKRYIAVISGKVNSTEGKITLPLRGDLNDRPRQLVCNELGKKAETTWQLISQSDKVSRVYLYPKTGRTHQLRVHCAHSDGLNSPIVGDDLYGKKANRLHLHAQQLAFCHPITKAPLTFECEPDF</sequence>
<protein>
    <submittedName>
        <fullName evidence="3">tRNA pseudouridine32 synthase/23S rRNA pseudouridine746 synthase</fullName>
        <ecNumber evidence="3">5.4.99.28</ecNumber>
        <ecNumber evidence="3">5.4.99.29</ecNumber>
    </submittedName>
</protein>
<dbReference type="Gene3D" id="3.30.2350.10">
    <property type="entry name" value="Pseudouridine synthase"/>
    <property type="match status" value="1"/>
</dbReference>
<dbReference type="EMBL" id="JACHHU010000031">
    <property type="protein sequence ID" value="MBB6544525.1"/>
    <property type="molecule type" value="Genomic_DNA"/>
</dbReference>
<dbReference type="RefSeq" id="WP_184425718.1">
    <property type="nucleotide sequence ID" value="NZ_AP027362.1"/>
</dbReference>
<comment type="caution">
    <text evidence="3">The sequence shown here is derived from an EMBL/GenBank/DDBJ whole genome shotgun (WGS) entry which is preliminary data.</text>
</comment>
<dbReference type="EC" id="5.4.99.28" evidence="3"/>
<dbReference type="GO" id="GO:0160151">
    <property type="term" value="F:tRNA pseudouridine(32) synthase activity"/>
    <property type="evidence" value="ECO:0007669"/>
    <property type="project" value="UniProtKB-EC"/>
</dbReference>
<keyword evidence="1" id="KW-0175">Coiled coil</keyword>
<dbReference type="InterPro" id="IPR050188">
    <property type="entry name" value="RluA_PseudoU_synthase"/>
</dbReference>
<evidence type="ECO:0000313" key="4">
    <source>
        <dbReference type="Proteomes" id="UP000537141"/>
    </source>
</evidence>
<organism evidence="3 4">
    <name type="scientific">Thalassotalea piscium</name>
    <dbReference type="NCBI Taxonomy" id="1230533"/>
    <lineage>
        <taxon>Bacteria</taxon>
        <taxon>Pseudomonadati</taxon>
        <taxon>Pseudomonadota</taxon>
        <taxon>Gammaproteobacteria</taxon>
        <taxon>Alteromonadales</taxon>
        <taxon>Colwelliaceae</taxon>
        <taxon>Thalassotalea</taxon>
    </lineage>
</organism>
<reference evidence="3 4" key="1">
    <citation type="submission" date="2020-08" db="EMBL/GenBank/DDBJ databases">
        <title>Genomic Encyclopedia of Type Strains, Phase IV (KMG-IV): sequencing the most valuable type-strain genomes for metagenomic binning, comparative biology and taxonomic classification.</title>
        <authorList>
            <person name="Goeker M."/>
        </authorList>
    </citation>
    <scope>NUCLEOTIDE SEQUENCE [LARGE SCALE GENOMIC DNA]</scope>
    <source>
        <strain evidence="3 4">DSM 26287</strain>
    </source>
</reference>
<dbReference type="InterPro" id="IPR006145">
    <property type="entry name" value="PsdUridine_synth_RsuA/RluA"/>
</dbReference>
<dbReference type="EC" id="5.4.99.29" evidence="3"/>
<dbReference type="PROSITE" id="PS01129">
    <property type="entry name" value="PSI_RLU"/>
    <property type="match status" value="1"/>
</dbReference>
<dbReference type="Pfam" id="PF00849">
    <property type="entry name" value="PseudoU_synth_2"/>
    <property type="match status" value="1"/>
</dbReference>
<dbReference type="GO" id="GO:0000455">
    <property type="term" value="P:enzyme-directed rRNA pseudouridine synthesis"/>
    <property type="evidence" value="ECO:0007669"/>
    <property type="project" value="TreeGrafter"/>
</dbReference>
<name>A0A7X0NJF2_9GAMM</name>
<gene>
    <name evidence="3" type="ORF">HNQ55_003058</name>
</gene>
<keyword evidence="4" id="KW-1185">Reference proteome</keyword>
<dbReference type="InterPro" id="IPR020103">
    <property type="entry name" value="PsdUridine_synth_cat_dom_sf"/>
</dbReference>
<dbReference type="GO" id="GO:0003723">
    <property type="term" value="F:RNA binding"/>
    <property type="evidence" value="ECO:0007669"/>
    <property type="project" value="InterPro"/>
</dbReference>
<feature type="domain" description="Pseudouridine synthase RsuA/RluA-like" evidence="2">
    <location>
        <begin position="366"/>
        <end position="514"/>
    </location>
</feature>
<evidence type="ECO:0000259" key="2">
    <source>
        <dbReference type="Pfam" id="PF00849"/>
    </source>
</evidence>
<proteinExistence type="predicted"/>
<dbReference type="GO" id="GO:0160142">
    <property type="term" value="F:23S rRNA pseudouridine(746) synthase activity"/>
    <property type="evidence" value="ECO:0007669"/>
    <property type="project" value="UniProtKB-EC"/>
</dbReference>
<feature type="coiled-coil region" evidence="1">
    <location>
        <begin position="193"/>
        <end position="238"/>
    </location>
</feature>
<dbReference type="InterPro" id="IPR006224">
    <property type="entry name" value="PsdUridine_synth_RluA-like_CS"/>
</dbReference>
<dbReference type="AlphaFoldDB" id="A0A7X0NJF2"/>